<evidence type="ECO:0000259" key="2">
    <source>
        <dbReference type="Pfam" id="PF18945"/>
    </source>
</evidence>
<dbReference type="InterPro" id="IPR044031">
    <property type="entry name" value="TssC1_N"/>
</dbReference>
<dbReference type="PANTHER" id="PTHR35565">
    <property type="entry name" value="CYTOPLASMIC PROTEIN-RELATED"/>
    <property type="match status" value="1"/>
</dbReference>
<gene>
    <name evidence="3" type="primary">tssC</name>
    <name evidence="3" type="ORF">ASILVAE211_17430</name>
</gene>
<reference evidence="3" key="1">
    <citation type="journal article" date="2021" name="Microorganisms">
        <title>Acidisoma silvae sp. nov. and Acidisomacellulosilytica sp. nov., Two Acidophilic Bacteria Isolated from Decaying Wood, Hydrolyzing Cellulose and Producing Poly-3-hydroxybutyrate.</title>
        <authorList>
            <person name="Mieszkin S."/>
            <person name="Pouder E."/>
            <person name="Uroz S."/>
            <person name="Simon-Colin C."/>
            <person name="Alain K."/>
        </authorList>
    </citation>
    <scope>NUCLEOTIDE SEQUENCE</scope>
    <source>
        <strain evidence="3">HW T2.11</strain>
    </source>
</reference>
<evidence type="ECO:0000313" key="3">
    <source>
        <dbReference type="EMBL" id="MCB8876980.1"/>
    </source>
</evidence>
<dbReference type="Pfam" id="PF05943">
    <property type="entry name" value="VipB"/>
    <property type="match status" value="1"/>
</dbReference>
<evidence type="ECO:0000259" key="1">
    <source>
        <dbReference type="Pfam" id="PF05943"/>
    </source>
</evidence>
<dbReference type="InterPro" id="IPR010269">
    <property type="entry name" value="T6SS_TssC-like"/>
</dbReference>
<accession>A0A963YV45</accession>
<dbReference type="Pfam" id="PF18945">
    <property type="entry name" value="VipB_2"/>
    <property type="match status" value="1"/>
</dbReference>
<comment type="caution">
    <text evidence="3">The sequence shown here is derived from an EMBL/GenBank/DDBJ whole genome shotgun (WGS) entry which is preliminary data.</text>
</comment>
<dbReference type="PANTHER" id="PTHR35565:SF3">
    <property type="entry name" value="TYPE VI SECRETION SYSTEM SHEATH PROTEIN TSSC1"/>
    <property type="match status" value="1"/>
</dbReference>
<feature type="domain" description="TssC1 C-terminal" evidence="2">
    <location>
        <begin position="335"/>
        <end position="443"/>
    </location>
</feature>
<dbReference type="AlphaFoldDB" id="A0A963YV45"/>
<name>A0A963YV45_9PROT</name>
<protein>
    <submittedName>
        <fullName evidence="3">Type VI secretion system contractile sheath large subunit</fullName>
    </submittedName>
</protein>
<dbReference type="RefSeq" id="WP_227322638.1">
    <property type="nucleotide sequence ID" value="NZ_JAESVB010000009.1"/>
</dbReference>
<dbReference type="Proteomes" id="UP000708298">
    <property type="component" value="Unassembled WGS sequence"/>
</dbReference>
<dbReference type="EMBL" id="JAESVB010000009">
    <property type="protein sequence ID" value="MCB8876980.1"/>
    <property type="molecule type" value="Genomic_DNA"/>
</dbReference>
<evidence type="ECO:0000313" key="4">
    <source>
        <dbReference type="Proteomes" id="UP000708298"/>
    </source>
</evidence>
<feature type="domain" description="TssC1 N-terminal" evidence="1">
    <location>
        <begin position="7"/>
        <end position="319"/>
    </location>
</feature>
<sequence length="453" mass="50043">MSCQIDHDILAIDQMISAQLDAVLHNARLMRFEGSWRGLDWLVSGIEAQSRIRVRVLSTTWPELCNDLDRAPEFDQSILFRRIYEDEFGRPGGEPFGLLVIDHEMAHKRTKPTPATRGPTDDVAALASLAALAAAAFAPVVVGGSPNLLDVDRFEDLALSLDPSAPLRDSDHARWRALAAVTDLRFLCITVPRVLARPVWTPDPARDGWSYAEYAPRSQDRVWSVSGYAFASTVIRAQSQFGWPADIRGVDADRLGGGLVPDLVREAYTTDRNGQWSRPSLDLVLTEQQDRLLVDAGIIPINHLPHGGEAMFSAVRSMHVPVMAEPNARNGAAMAANAHLSAQINSMLCVSRFAHYLKVMGREMVGSFLTAEEIERRLQKWLSHYTNGNSRGDAESRARHPLVSSKIRVLADPAKPGSFGCVMHLQPHYQLDDIDTTFQLATEFVVHGTSIAN</sequence>
<dbReference type="InterPro" id="IPR044032">
    <property type="entry name" value="TssC1_C"/>
</dbReference>
<proteinExistence type="predicted"/>
<reference evidence="3" key="2">
    <citation type="submission" date="2021-01" db="EMBL/GenBank/DDBJ databases">
        <authorList>
            <person name="Mieszkin S."/>
            <person name="Pouder E."/>
            <person name="Alain K."/>
        </authorList>
    </citation>
    <scope>NUCLEOTIDE SEQUENCE</scope>
    <source>
        <strain evidence="3">HW T2.11</strain>
    </source>
</reference>
<organism evidence="3 4">
    <name type="scientific">Acidisoma silvae</name>
    <dbReference type="NCBI Taxonomy" id="2802396"/>
    <lineage>
        <taxon>Bacteria</taxon>
        <taxon>Pseudomonadati</taxon>
        <taxon>Pseudomonadota</taxon>
        <taxon>Alphaproteobacteria</taxon>
        <taxon>Acetobacterales</taxon>
        <taxon>Acidocellaceae</taxon>
        <taxon>Acidisoma</taxon>
    </lineage>
</organism>
<dbReference type="NCBIfam" id="TIGR03355">
    <property type="entry name" value="VI_chp_2"/>
    <property type="match status" value="1"/>
</dbReference>
<keyword evidence="4" id="KW-1185">Reference proteome</keyword>